<name>A0A9W6MCK2_9ACTN</name>
<dbReference type="SMART" id="SM01043">
    <property type="entry name" value="BTAD"/>
    <property type="match status" value="1"/>
</dbReference>
<dbReference type="InterPro" id="IPR036388">
    <property type="entry name" value="WH-like_DNA-bd_sf"/>
</dbReference>
<dbReference type="InterPro" id="IPR016032">
    <property type="entry name" value="Sig_transdc_resp-reg_C-effctor"/>
</dbReference>
<proteinExistence type="inferred from homology"/>
<dbReference type="PANTHER" id="PTHR35807">
    <property type="entry name" value="TRANSCRIPTIONAL REGULATOR REDD-RELATED"/>
    <property type="match status" value="1"/>
</dbReference>
<dbReference type="InterPro" id="IPR005158">
    <property type="entry name" value="BTAD"/>
</dbReference>
<dbReference type="PANTHER" id="PTHR35807:SF1">
    <property type="entry name" value="TRANSCRIPTIONAL REGULATOR REDD"/>
    <property type="match status" value="1"/>
</dbReference>
<dbReference type="InterPro" id="IPR001387">
    <property type="entry name" value="Cro/C1-type_HTH"/>
</dbReference>
<dbReference type="PROSITE" id="PS50943">
    <property type="entry name" value="HTH_CROC1"/>
    <property type="match status" value="1"/>
</dbReference>
<dbReference type="SUPFAM" id="SSF52540">
    <property type="entry name" value="P-loop containing nucleoside triphosphate hydrolases"/>
    <property type="match status" value="1"/>
</dbReference>
<dbReference type="SMART" id="SM00530">
    <property type="entry name" value="HTH_XRE"/>
    <property type="match status" value="1"/>
</dbReference>
<evidence type="ECO:0000256" key="3">
    <source>
        <dbReference type="ARBA" id="ARBA00023125"/>
    </source>
</evidence>
<dbReference type="Gene3D" id="1.10.10.10">
    <property type="entry name" value="Winged helix-like DNA-binding domain superfamily/Winged helix DNA-binding domain"/>
    <property type="match status" value="1"/>
</dbReference>
<dbReference type="EMBL" id="BSEV01000003">
    <property type="protein sequence ID" value="GLK08833.1"/>
    <property type="molecule type" value="Genomic_DNA"/>
</dbReference>
<evidence type="ECO:0000259" key="8">
    <source>
        <dbReference type="PROSITE" id="PS51755"/>
    </source>
</evidence>
<feature type="domain" description="OmpR/PhoB-type" evidence="8">
    <location>
        <begin position="83"/>
        <end position="186"/>
    </location>
</feature>
<feature type="compositionally biased region" description="Low complexity" evidence="6">
    <location>
        <begin position="341"/>
        <end position="359"/>
    </location>
</feature>
<evidence type="ECO:0000256" key="4">
    <source>
        <dbReference type="ARBA" id="ARBA00023163"/>
    </source>
</evidence>
<reference evidence="9" key="2">
    <citation type="submission" date="2023-01" db="EMBL/GenBank/DDBJ databases">
        <authorList>
            <person name="Sun Q."/>
            <person name="Evtushenko L."/>
        </authorList>
    </citation>
    <scope>NUCLEOTIDE SEQUENCE</scope>
    <source>
        <strain evidence="9">VKM Ac-2007</strain>
    </source>
</reference>
<feature type="compositionally biased region" description="Pro residues" evidence="6">
    <location>
        <begin position="360"/>
        <end position="383"/>
    </location>
</feature>
<dbReference type="Gene3D" id="1.10.260.40">
    <property type="entry name" value="lambda repressor-like DNA-binding domains"/>
    <property type="match status" value="1"/>
</dbReference>
<evidence type="ECO:0000256" key="5">
    <source>
        <dbReference type="PROSITE-ProRule" id="PRU01091"/>
    </source>
</evidence>
<dbReference type="GO" id="GO:0003677">
    <property type="term" value="F:DNA binding"/>
    <property type="evidence" value="ECO:0007669"/>
    <property type="project" value="UniProtKB-UniRule"/>
</dbReference>
<dbReference type="Pfam" id="PF03704">
    <property type="entry name" value="BTAD"/>
    <property type="match status" value="1"/>
</dbReference>
<feature type="domain" description="HTH cro/C1-type" evidence="7">
    <location>
        <begin position="16"/>
        <end position="71"/>
    </location>
</feature>
<dbReference type="SUPFAM" id="SSF47413">
    <property type="entry name" value="lambda repressor-like DNA-binding domains"/>
    <property type="match status" value="1"/>
</dbReference>
<dbReference type="CDD" id="cd15831">
    <property type="entry name" value="BTAD"/>
    <property type="match status" value="1"/>
</dbReference>
<evidence type="ECO:0000313" key="9">
    <source>
        <dbReference type="EMBL" id="GLK08833.1"/>
    </source>
</evidence>
<sequence length="1181" mass="125217">MAMQGRPAQVSAGEALRRRRTAAGWSQHELASRAGLSVRTIRDIEQGRVSRPQQASLERLLSALPVQDAERRELLAGFEPPRSRTAETGLWIGVLGALSVRRDGVALEIGSAMPRTLLGLLALRRRSPVPTEEIVDVLWGHNPPRTCVNLIQVYVGRLRARLEPERETRATALTVRRTPDGYVLDLADEQVDLGRFDTLCLRAERAGAAGDRDGARELLAEALRCWRGPVLAGAPDTLRAHPAAIAASRRRVEAALGYADTAAAVADHQHVAESLWPLVNDEPLHEGLTARLMTALAGCGEQAVALRLFTGVRARLADELGVEPGAELRAAHLRILRGRPAAGGDAAGASRRQGRGAASPKPPPPLGPPPGPLPEPSARPPAQLPAGVAAFTGRAAALRDLDRLLARHDKTLTIAVITGTAGVGKTALAVRWAHRVRERFPDGQLHVNLRGYAAEGPLRPADVLSRFLHSLGVPPDQAPSDQEEAAALYRTLLSGRRVLVLLDNAAGPEQVRPLLPGSAGSVAVITSRDALAGLVARDGAHRVPLEALSPQESRTLLTRLLGAARTRAEPSAALDLATLCGHLPLALRIAAANLLGSRHRTVAEYAEELRAGNRLSALEVPGDPESAVRAAFRLSYTAMPDPARRLFRLLGTVTGPDVTIAAAAALTGAAQAGAAELMGVLTAAHLVDEHAPGRFAQHDLLRLCAAEYARAEETEEDRLAALTRLHRHYLATADVAARLLYPQFMRLELPPAEVTPSPSRFDDHEAASAWLDAEAQNLVAAVTSTAANGPHELAWLIADTLRGYFFMRHSAVDWATAAQAGLAAAEAAGERRAQAVLQLSLAGLHGFQGRHRQAIRRYTLALELAESVGWHEGQTAVLGNLGATHADLGMLAQAGDYLTRALELNVKVGSEERQAVNLGNLGCVYLEMGRLRQAADCLDRSLAVCRRLGHRGGEANNLAVLGEVKHFMGLLDAAHDDLVAALALHRQVGNRGNEADTMRNLAAVHRDAGRLGEALDLAKDALAAAWQTGHRRLVADALNTLGTVCQHVGDVTSAVEHQQEALSTARAAGNRYPEMKALLGLAACSNALGEYGAAVRQADLALAIAVGAGYRMHEGQALTARAQARYGLHDLEGAGRDAGLALDAHRETGHAPGEARTRDLLAGIAATAAPAFPGDSAPHAH</sequence>
<dbReference type="InterPro" id="IPR051677">
    <property type="entry name" value="AfsR-DnrI-RedD_regulator"/>
</dbReference>
<feature type="region of interest" description="Disordered" evidence="6">
    <location>
        <begin position="341"/>
        <end position="384"/>
    </location>
</feature>
<keyword evidence="2" id="KW-0805">Transcription regulation</keyword>
<dbReference type="Proteomes" id="UP001143474">
    <property type="component" value="Unassembled WGS sequence"/>
</dbReference>
<evidence type="ECO:0000259" key="7">
    <source>
        <dbReference type="PROSITE" id="PS50943"/>
    </source>
</evidence>
<dbReference type="Gene3D" id="3.40.50.300">
    <property type="entry name" value="P-loop containing nucleotide triphosphate hydrolases"/>
    <property type="match status" value="1"/>
</dbReference>
<dbReference type="SUPFAM" id="SSF48452">
    <property type="entry name" value="TPR-like"/>
    <property type="match status" value="3"/>
</dbReference>
<dbReference type="GO" id="GO:0006355">
    <property type="term" value="P:regulation of DNA-templated transcription"/>
    <property type="evidence" value="ECO:0007669"/>
    <property type="project" value="InterPro"/>
</dbReference>
<dbReference type="Pfam" id="PF00486">
    <property type="entry name" value="Trans_reg_C"/>
    <property type="match status" value="1"/>
</dbReference>
<keyword evidence="3 5" id="KW-0238">DNA-binding</keyword>
<dbReference type="SMART" id="SM00862">
    <property type="entry name" value="Trans_reg_C"/>
    <property type="match status" value="1"/>
</dbReference>
<dbReference type="SMART" id="SM00028">
    <property type="entry name" value="TPR"/>
    <property type="match status" value="6"/>
</dbReference>
<evidence type="ECO:0000256" key="1">
    <source>
        <dbReference type="ARBA" id="ARBA00005820"/>
    </source>
</evidence>
<dbReference type="PRINTS" id="PR00364">
    <property type="entry name" value="DISEASERSIST"/>
</dbReference>
<reference evidence="9" key="1">
    <citation type="journal article" date="2014" name="Int. J. Syst. Evol. Microbiol.">
        <title>Complete genome sequence of Corynebacterium casei LMG S-19264T (=DSM 44701T), isolated from a smear-ripened cheese.</title>
        <authorList>
            <consortium name="US DOE Joint Genome Institute (JGI-PGF)"/>
            <person name="Walter F."/>
            <person name="Albersmeier A."/>
            <person name="Kalinowski J."/>
            <person name="Ruckert C."/>
        </authorList>
    </citation>
    <scope>NUCLEOTIDE SEQUENCE</scope>
    <source>
        <strain evidence="9">VKM Ac-2007</strain>
    </source>
</reference>
<dbReference type="InterPro" id="IPR019734">
    <property type="entry name" value="TPR_rpt"/>
</dbReference>
<dbReference type="Gene3D" id="1.25.40.10">
    <property type="entry name" value="Tetratricopeptide repeat domain"/>
    <property type="match status" value="3"/>
</dbReference>
<dbReference type="InterPro" id="IPR001867">
    <property type="entry name" value="OmpR/PhoB-type_DNA-bd"/>
</dbReference>
<dbReference type="GO" id="GO:0043531">
    <property type="term" value="F:ADP binding"/>
    <property type="evidence" value="ECO:0007669"/>
    <property type="project" value="InterPro"/>
</dbReference>
<accession>A0A9W6MCK2</accession>
<dbReference type="SUPFAM" id="SSF46894">
    <property type="entry name" value="C-terminal effector domain of the bipartite response regulators"/>
    <property type="match status" value="1"/>
</dbReference>
<dbReference type="InterPro" id="IPR011990">
    <property type="entry name" value="TPR-like_helical_dom_sf"/>
</dbReference>
<dbReference type="AlphaFoldDB" id="A0A9W6MCK2"/>
<dbReference type="PROSITE" id="PS51755">
    <property type="entry name" value="OMPR_PHOB"/>
    <property type="match status" value="1"/>
</dbReference>
<evidence type="ECO:0000313" key="10">
    <source>
        <dbReference type="Proteomes" id="UP001143474"/>
    </source>
</evidence>
<evidence type="ECO:0000256" key="2">
    <source>
        <dbReference type="ARBA" id="ARBA00023015"/>
    </source>
</evidence>
<dbReference type="InterPro" id="IPR049945">
    <property type="entry name" value="AAA_22"/>
</dbReference>
<dbReference type="GO" id="GO:0000160">
    <property type="term" value="P:phosphorelay signal transduction system"/>
    <property type="evidence" value="ECO:0007669"/>
    <property type="project" value="InterPro"/>
</dbReference>
<feature type="DNA-binding region" description="OmpR/PhoB-type" evidence="5">
    <location>
        <begin position="83"/>
        <end position="186"/>
    </location>
</feature>
<dbReference type="CDD" id="cd00093">
    <property type="entry name" value="HTH_XRE"/>
    <property type="match status" value="1"/>
</dbReference>
<dbReference type="InterPro" id="IPR027417">
    <property type="entry name" value="P-loop_NTPase"/>
</dbReference>
<dbReference type="Pfam" id="PF13401">
    <property type="entry name" value="AAA_22"/>
    <property type="match status" value="1"/>
</dbReference>
<keyword evidence="4" id="KW-0804">Transcription</keyword>
<organism evidence="9 10">
    <name type="scientific">Streptosporangium carneum</name>
    <dbReference type="NCBI Taxonomy" id="47481"/>
    <lineage>
        <taxon>Bacteria</taxon>
        <taxon>Bacillati</taxon>
        <taxon>Actinomycetota</taxon>
        <taxon>Actinomycetes</taxon>
        <taxon>Streptosporangiales</taxon>
        <taxon>Streptosporangiaceae</taxon>
        <taxon>Streptosporangium</taxon>
    </lineage>
</organism>
<gene>
    <name evidence="9" type="ORF">GCM10017600_22380</name>
</gene>
<evidence type="ECO:0000256" key="6">
    <source>
        <dbReference type="SAM" id="MobiDB-lite"/>
    </source>
</evidence>
<keyword evidence="10" id="KW-1185">Reference proteome</keyword>
<dbReference type="InterPro" id="IPR010982">
    <property type="entry name" value="Lambda_DNA-bd_dom_sf"/>
</dbReference>
<comment type="caution">
    <text evidence="9">The sequence shown here is derived from an EMBL/GenBank/DDBJ whole genome shotgun (WGS) entry which is preliminary data.</text>
</comment>
<protein>
    <submittedName>
        <fullName evidence="9">SARP family transcriptional regulator</fullName>
    </submittedName>
</protein>
<dbReference type="Pfam" id="PF13560">
    <property type="entry name" value="HTH_31"/>
    <property type="match status" value="1"/>
</dbReference>
<comment type="similarity">
    <text evidence="1">Belongs to the AfsR/DnrI/RedD regulatory family.</text>
</comment>
<dbReference type="Pfam" id="PF13424">
    <property type="entry name" value="TPR_12"/>
    <property type="match status" value="3"/>
</dbReference>